<dbReference type="EMBL" id="CP119108">
    <property type="protein sequence ID" value="WEG08817.1"/>
    <property type="molecule type" value="Genomic_DNA"/>
</dbReference>
<proteinExistence type="predicted"/>
<accession>A0ABY8BY59</accession>
<evidence type="ECO:0000313" key="2">
    <source>
        <dbReference type="Proteomes" id="UP001214553"/>
    </source>
</evidence>
<sequence>MKILRSGTWTDADGTSRSVDITGMPYDYWYELAALEGTLEKGQMPTLFFGADRLLYYVRLEGAGTKKPKPDSIAFSTLAAAVEHAEKIVAGVIRWDE</sequence>
<gene>
    <name evidence="1" type="ORF">PU630_16495</name>
</gene>
<name>A0ABY8BY59_9MICO</name>
<dbReference type="Proteomes" id="UP001214553">
    <property type="component" value="Chromosome"/>
</dbReference>
<dbReference type="RefSeq" id="WP_275278144.1">
    <property type="nucleotide sequence ID" value="NZ_CP119108.1"/>
</dbReference>
<reference evidence="1 2" key="1">
    <citation type="submission" date="2023-03" db="EMBL/GenBank/DDBJ databases">
        <title>Genome sequence of Microbacterium sp. KACC 23027.</title>
        <authorList>
            <person name="Kim S."/>
            <person name="Heo J."/>
            <person name="Kwon S.-W."/>
        </authorList>
    </citation>
    <scope>NUCLEOTIDE SEQUENCE [LARGE SCALE GENOMIC DNA]</scope>
    <source>
        <strain evidence="1 2">KACC 23027</strain>
    </source>
</reference>
<evidence type="ECO:0000313" key="1">
    <source>
        <dbReference type="EMBL" id="WEG08817.1"/>
    </source>
</evidence>
<organism evidence="1 2">
    <name type="scientific">Microbacterium horticulturae</name>
    <dbReference type="NCBI Taxonomy" id="3028316"/>
    <lineage>
        <taxon>Bacteria</taxon>
        <taxon>Bacillati</taxon>
        <taxon>Actinomycetota</taxon>
        <taxon>Actinomycetes</taxon>
        <taxon>Micrococcales</taxon>
        <taxon>Microbacteriaceae</taxon>
        <taxon>Microbacterium</taxon>
    </lineage>
</organism>
<keyword evidence="2" id="KW-1185">Reference proteome</keyword>
<protein>
    <submittedName>
        <fullName evidence="1">Uncharacterized protein</fullName>
    </submittedName>
</protein>